<dbReference type="Pfam" id="PF03016">
    <property type="entry name" value="Exostosin_GT47"/>
    <property type="match status" value="1"/>
</dbReference>
<dbReference type="EMBL" id="WSTB01000004">
    <property type="protein sequence ID" value="MWB94526.1"/>
    <property type="molecule type" value="Genomic_DNA"/>
</dbReference>
<proteinExistence type="predicted"/>
<dbReference type="InterPro" id="IPR040911">
    <property type="entry name" value="Exostosin_GT47"/>
</dbReference>
<sequence>MPNDNLLNKYQIFSTVEECDIAIVPVDIGYFYTNKNQGKLDNFINKALALGKKVWVYSGGDYGKSLESSVHTFRMSGFDSKMNQQTFIMPSFIGDPYVKLSKNFHTIAKLEQPQIGFVGHASNSLSKKIKEISMYLNYNFKRWTKKTATDYYNFYPSSIKRFQLLAILKKNPDLKTNFIFRNKYRAGIKSLQQKNKTTIEFLENIEKNPYTFCLRGAGNFSVRFYETLAMGRIPFVIDTDFRLPLSDTINWKKHCVIAKEQEMVDTIIDFHQNISPEDFELMQINNQKLWKEYLEREAYFLKIHSVFKLKTE</sequence>
<organism evidence="2 3">
    <name type="scientific">Flavobacterium hydrocarbonoxydans</name>
    <dbReference type="NCBI Taxonomy" id="2683249"/>
    <lineage>
        <taxon>Bacteria</taxon>
        <taxon>Pseudomonadati</taxon>
        <taxon>Bacteroidota</taxon>
        <taxon>Flavobacteriia</taxon>
        <taxon>Flavobacteriales</taxon>
        <taxon>Flavobacteriaceae</taxon>
        <taxon>Flavobacterium</taxon>
    </lineage>
</organism>
<keyword evidence="3" id="KW-1185">Reference proteome</keyword>
<dbReference type="AlphaFoldDB" id="A0A6I4NJ54"/>
<evidence type="ECO:0000313" key="3">
    <source>
        <dbReference type="Proteomes" id="UP000471501"/>
    </source>
</evidence>
<evidence type="ECO:0000313" key="2">
    <source>
        <dbReference type="EMBL" id="MWB94526.1"/>
    </source>
</evidence>
<accession>A0A6I4NJ54</accession>
<protein>
    <recommendedName>
        <fullName evidence="1">Exostosin GT47 domain-containing protein</fullName>
    </recommendedName>
</protein>
<comment type="caution">
    <text evidence="2">The sequence shown here is derived from an EMBL/GenBank/DDBJ whole genome shotgun (WGS) entry which is preliminary data.</text>
</comment>
<name>A0A6I4NJ54_9FLAO</name>
<feature type="domain" description="Exostosin GT47" evidence="1">
    <location>
        <begin position="189"/>
        <end position="265"/>
    </location>
</feature>
<gene>
    <name evidence="2" type="ORF">GON26_09130</name>
</gene>
<evidence type="ECO:0000259" key="1">
    <source>
        <dbReference type="Pfam" id="PF03016"/>
    </source>
</evidence>
<dbReference type="RefSeq" id="WP_160374501.1">
    <property type="nucleotide sequence ID" value="NZ_WSTB01000004.1"/>
</dbReference>
<reference evidence="2 3" key="1">
    <citation type="submission" date="2019-12" db="EMBL/GenBank/DDBJ databases">
        <authorList>
            <person name="Kim Y.S."/>
        </authorList>
    </citation>
    <scope>NUCLEOTIDE SEQUENCE [LARGE SCALE GENOMIC DNA]</scope>
    <source>
        <strain evidence="2 3">GA093</strain>
    </source>
</reference>
<dbReference type="Proteomes" id="UP000471501">
    <property type="component" value="Unassembled WGS sequence"/>
</dbReference>